<evidence type="ECO:0000256" key="12">
    <source>
        <dbReference type="ARBA" id="ARBA00023065"/>
    </source>
</evidence>
<dbReference type="OrthoDB" id="9786835at2"/>
<feature type="domain" description="FMN-binding" evidence="17">
    <location>
        <begin position="122"/>
        <end position="219"/>
    </location>
</feature>
<evidence type="ECO:0000256" key="14">
    <source>
        <dbReference type="ARBA" id="ARBA00023136"/>
    </source>
</evidence>
<keyword evidence="14" id="KW-0472">Membrane</keyword>
<dbReference type="PANTHER" id="PTHR37838:SF1">
    <property type="entry name" value="NA(+)-TRANSLOCATING NADH-QUINONE REDUCTASE SUBUNIT C"/>
    <property type="match status" value="1"/>
</dbReference>
<dbReference type="GO" id="GO:0010181">
    <property type="term" value="F:FMN binding"/>
    <property type="evidence" value="ECO:0007669"/>
    <property type="project" value="InterPro"/>
</dbReference>
<keyword evidence="19" id="KW-1185">Reference proteome</keyword>
<dbReference type="HOGENOM" id="CLU_1223622_0_0_10"/>
<keyword evidence="16" id="KW-0732">Signal</keyword>
<evidence type="ECO:0000256" key="3">
    <source>
        <dbReference type="ARBA" id="ARBA00022519"/>
    </source>
</evidence>
<keyword evidence="1" id="KW-0813">Transport</keyword>
<evidence type="ECO:0000256" key="2">
    <source>
        <dbReference type="ARBA" id="ARBA00022475"/>
    </source>
</evidence>
<dbReference type="InterPro" id="IPR010204">
    <property type="entry name" value="NqrC"/>
</dbReference>
<keyword evidence="8" id="KW-1278">Translocase</keyword>
<evidence type="ECO:0000259" key="17">
    <source>
        <dbReference type="SMART" id="SM00900"/>
    </source>
</evidence>
<evidence type="ECO:0000256" key="13">
    <source>
        <dbReference type="ARBA" id="ARBA00023075"/>
    </source>
</evidence>
<evidence type="ECO:0000256" key="4">
    <source>
        <dbReference type="ARBA" id="ARBA00022553"/>
    </source>
</evidence>
<dbReference type="SMART" id="SM00900">
    <property type="entry name" value="FMN_bind"/>
    <property type="match status" value="1"/>
</dbReference>
<dbReference type="PANTHER" id="PTHR37838">
    <property type="entry name" value="NA(+)-TRANSLOCATING NADH-QUINONE REDUCTASE SUBUNIT C"/>
    <property type="match status" value="1"/>
</dbReference>
<organism evidence="18 19">
    <name type="scientific">Flagellimonas lutaonensis</name>
    <dbReference type="NCBI Taxonomy" id="516051"/>
    <lineage>
        <taxon>Bacteria</taxon>
        <taxon>Pseudomonadati</taxon>
        <taxon>Bacteroidota</taxon>
        <taxon>Flavobacteriia</taxon>
        <taxon>Flavobacteriales</taxon>
        <taxon>Flavobacteriaceae</taxon>
        <taxon>Flagellimonas</taxon>
    </lineage>
</organism>
<dbReference type="AlphaFoldDB" id="A0A0D5YQP6"/>
<evidence type="ECO:0000256" key="1">
    <source>
        <dbReference type="ARBA" id="ARBA00022448"/>
    </source>
</evidence>
<evidence type="ECO:0000256" key="6">
    <source>
        <dbReference type="ARBA" id="ARBA00022643"/>
    </source>
</evidence>
<dbReference type="STRING" id="516051.VC82_576"/>
<proteinExistence type="predicted"/>
<keyword evidence="4" id="KW-0597">Phosphoprotein</keyword>
<dbReference type="KEGG" id="mlt:VC82_576"/>
<protein>
    <recommendedName>
        <fullName evidence="17">FMN-binding domain-containing protein</fullName>
    </recommendedName>
</protein>
<feature type="chain" id="PRO_5002300376" description="FMN-binding domain-containing protein" evidence="16">
    <location>
        <begin position="21"/>
        <end position="226"/>
    </location>
</feature>
<dbReference type="RefSeq" id="WP_084598147.1">
    <property type="nucleotide sequence ID" value="NZ_CP011071.1"/>
</dbReference>
<dbReference type="Proteomes" id="UP000032726">
    <property type="component" value="Chromosome"/>
</dbReference>
<evidence type="ECO:0000256" key="9">
    <source>
        <dbReference type="ARBA" id="ARBA00022989"/>
    </source>
</evidence>
<evidence type="ECO:0000313" key="19">
    <source>
        <dbReference type="Proteomes" id="UP000032726"/>
    </source>
</evidence>
<keyword evidence="11" id="KW-0915">Sodium</keyword>
<keyword evidence="12" id="KW-0406">Ion transport</keyword>
<dbReference type="EMBL" id="CP011071">
    <property type="protein sequence ID" value="AKA34249.1"/>
    <property type="molecule type" value="Genomic_DNA"/>
</dbReference>
<evidence type="ECO:0000256" key="10">
    <source>
        <dbReference type="ARBA" id="ARBA00023027"/>
    </source>
</evidence>
<evidence type="ECO:0000256" key="11">
    <source>
        <dbReference type="ARBA" id="ARBA00023053"/>
    </source>
</evidence>
<evidence type="ECO:0000256" key="7">
    <source>
        <dbReference type="ARBA" id="ARBA00022692"/>
    </source>
</evidence>
<dbReference type="InterPro" id="IPR007329">
    <property type="entry name" value="FMN-bd"/>
</dbReference>
<dbReference type="GO" id="GO:0006814">
    <property type="term" value="P:sodium ion transport"/>
    <property type="evidence" value="ECO:0007669"/>
    <property type="project" value="UniProtKB-KW"/>
</dbReference>
<keyword evidence="7" id="KW-0812">Transmembrane</keyword>
<evidence type="ECO:0000256" key="16">
    <source>
        <dbReference type="SAM" id="SignalP"/>
    </source>
</evidence>
<evidence type="ECO:0000256" key="8">
    <source>
        <dbReference type="ARBA" id="ARBA00022967"/>
    </source>
</evidence>
<dbReference type="GO" id="GO:0016020">
    <property type="term" value="C:membrane"/>
    <property type="evidence" value="ECO:0007669"/>
    <property type="project" value="InterPro"/>
</dbReference>
<sequence>MRTILCLIFLSLFLWNCKQAPESKKVDADIQQPLVKTEKAQKTSPILLKLVEFADTTATDTTDITDIFVFKQLNENGEIASLDPKDAVSLHKKVTDAKSGEELPIFELKKGQKAVLMVNGRGFAGPLWAKILVDKDAMTIEKIEFDHSAESEGYGDGITYTSFEKQFVGAKIDLTDNTFSLFQSGSEVEKGNQRIDGLSGATMTSQAVVKMVNEGLKKYKGYLNPE</sequence>
<keyword evidence="5" id="KW-0285">Flavoprotein</keyword>
<evidence type="ECO:0000256" key="15">
    <source>
        <dbReference type="ARBA" id="ARBA00023201"/>
    </source>
</evidence>
<dbReference type="GO" id="GO:0016655">
    <property type="term" value="F:oxidoreductase activity, acting on NAD(P)H, quinone or similar compound as acceptor"/>
    <property type="evidence" value="ECO:0007669"/>
    <property type="project" value="InterPro"/>
</dbReference>
<keyword evidence="15" id="KW-0739">Sodium transport</keyword>
<evidence type="ECO:0000256" key="5">
    <source>
        <dbReference type="ARBA" id="ARBA00022630"/>
    </source>
</evidence>
<name>A0A0D5YQP6_9FLAO</name>
<reference evidence="18 19" key="1">
    <citation type="submission" date="2015-03" db="EMBL/GenBank/DDBJ databases">
        <title>Complete genome sequence of Muricauda lutaonensis CC-HSB-11T, isolated from a coastal hot spring.</title>
        <authorList>
            <person name="Kim K.M."/>
        </authorList>
    </citation>
    <scope>NUCLEOTIDE SEQUENCE [LARGE SCALE GENOMIC DNA]</scope>
    <source>
        <strain evidence="18 19">CC-HSB-11</strain>
    </source>
</reference>
<feature type="signal peptide" evidence="16">
    <location>
        <begin position="1"/>
        <end position="20"/>
    </location>
</feature>
<evidence type="ECO:0000313" key="18">
    <source>
        <dbReference type="EMBL" id="AKA34249.1"/>
    </source>
</evidence>
<accession>A0A0D5YQP6</accession>
<keyword evidence="13" id="KW-0830">Ubiquinone</keyword>
<keyword evidence="3" id="KW-0997">Cell inner membrane</keyword>
<keyword evidence="2" id="KW-1003">Cell membrane</keyword>
<keyword evidence="9" id="KW-1133">Transmembrane helix</keyword>
<keyword evidence="6" id="KW-0288">FMN</keyword>
<gene>
    <name evidence="18" type="ORF">VC82_576</name>
</gene>
<keyword evidence="10" id="KW-0520">NAD</keyword>
<dbReference type="Pfam" id="PF04205">
    <property type="entry name" value="FMN_bind"/>
    <property type="match status" value="1"/>
</dbReference>